<sequence length="173" mass="19210">MRSVSRVAHPSIHLHTLQEIRNHIYKLALEDLSNAAAPISIFYCGPTAVTDYKNRPGLALLLHGTVSGMTIDFGVEARDLTPVSSNVSEYPKFPAFIAERTYEVVPILAQWYGGKGDEEYVEPLALAVRVKRKMGEDWMDDPYLDGLEVGKEGLVLACHVKVRPKVDQQGNMS</sequence>
<dbReference type="OrthoDB" id="10450824at2759"/>
<proteinExistence type="predicted"/>
<gene>
    <name evidence="1" type="ORF">N0V91_002310</name>
</gene>
<evidence type="ECO:0000313" key="2">
    <source>
        <dbReference type="Proteomes" id="UP001140510"/>
    </source>
</evidence>
<name>A0A9W8ZIR6_9PLEO</name>
<keyword evidence="2" id="KW-1185">Reference proteome</keyword>
<protein>
    <submittedName>
        <fullName evidence="1">Uncharacterized protein</fullName>
    </submittedName>
</protein>
<dbReference type="EMBL" id="JAPEVA010000010">
    <property type="protein sequence ID" value="KAJ4409835.1"/>
    <property type="molecule type" value="Genomic_DNA"/>
</dbReference>
<evidence type="ECO:0000313" key="1">
    <source>
        <dbReference type="EMBL" id="KAJ4409835.1"/>
    </source>
</evidence>
<dbReference type="AlphaFoldDB" id="A0A9W8ZIR6"/>
<organism evidence="1 2">
    <name type="scientific">Didymella pomorum</name>
    <dbReference type="NCBI Taxonomy" id="749634"/>
    <lineage>
        <taxon>Eukaryota</taxon>
        <taxon>Fungi</taxon>
        <taxon>Dikarya</taxon>
        <taxon>Ascomycota</taxon>
        <taxon>Pezizomycotina</taxon>
        <taxon>Dothideomycetes</taxon>
        <taxon>Pleosporomycetidae</taxon>
        <taxon>Pleosporales</taxon>
        <taxon>Pleosporineae</taxon>
        <taxon>Didymellaceae</taxon>
        <taxon>Didymella</taxon>
    </lineage>
</organism>
<reference evidence="1" key="1">
    <citation type="submission" date="2022-10" db="EMBL/GenBank/DDBJ databases">
        <title>Tapping the CABI collections for fungal endophytes: first genome assemblies for Collariella, Neodidymelliopsis, Ascochyta clinopodiicola, Didymella pomorum, Didymosphaeria variabile, Neocosmospora piperis and Neocucurbitaria cava.</title>
        <authorList>
            <person name="Hill R."/>
        </authorList>
    </citation>
    <scope>NUCLEOTIDE SEQUENCE</scope>
    <source>
        <strain evidence="1">IMI 355091</strain>
    </source>
</reference>
<accession>A0A9W8ZIR6</accession>
<comment type="caution">
    <text evidence="1">The sequence shown here is derived from an EMBL/GenBank/DDBJ whole genome shotgun (WGS) entry which is preliminary data.</text>
</comment>
<dbReference type="Proteomes" id="UP001140510">
    <property type="component" value="Unassembled WGS sequence"/>
</dbReference>